<dbReference type="HOGENOM" id="CLU_014813_3_1_0"/>
<dbReference type="eggNOG" id="COG0405">
    <property type="taxonomic scope" value="Bacteria"/>
</dbReference>
<dbReference type="Gene3D" id="3.60.20.40">
    <property type="match status" value="1"/>
</dbReference>
<dbReference type="InParanoid" id="A9WEJ5"/>
<dbReference type="PATRIC" id="fig|324602.8.peg.2320"/>
<accession>A9WEJ5</accession>
<dbReference type="SUPFAM" id="SSF56235">
    <property type="entry name" value="N-terminal nucleophile aminohydrolases (Ntn hydrolases)"/>
    <property type="match status" value="1"/>
</dbReference>
<sequence length="536" mass="57373">MDLNLHHFPYPGRRVPVIAERGVVASSHPLASQAGMHILQAGGNAVDAAIATAAALTVLEPTSNGLGGDGFALIWAGDHLYGINGSGAAPARLSLDALSAAGHTDMPVYGWLPVTVPGVVRMWGDMHDRFGRLPLAQVLAPAISYAAEGAPTPPMVAYFWARGVAAAHNRHGPEFAGFLPTFSIDGRAPRPGERFVSPGHARTLRLIARHGADVFYQGEIAEAIDRFARATGGLLRADDLARHRSEWVTPISMQYRGYTVHEIPPNGQGIAALMALGILDHIELNGYARESAASFHRQIEAMKLAFADAFAYVADPASVAVPINEMLNRQRLAERARLIGEQAQTYGPSALPRGGTVYFAAVDRDGMMVSMIQSTYMGFGSGVVIPDYGIALHNRGCGFVLTPGHPNQVAPGKRPFHTIIPGFLSKDGVPIGPFGVMGAHMQPQGHVQVIVNTLDYGMHPQAALDAPRWRWERDGTLRLELETPRHVIEGLAARGHQVVVESELGGFGRGQIIWRLASGSYVAGTEPRCDGLAIGW</sequence>
<dbReference type="PANTHER" id="PTHR43881">
    <property type="entry name" value="GAMMA-GLUTAMYLTRANSPEPTIDASE (AFU_ORTHOLOGUE AFUA_4G13580)"/>
    <property type="match status" value="1"/>
</dbReference>
<dbReference type="RefSeq" id="WP_012257911.1">
    <property type="nucleotide sequence ID" value="NC_010175.1"/>
</dbReference>
<dbReference type="GO" id="GO:0103068">
    <property type="term" value="F:leukotriene C4 gamma-glutamyl transferase activity"/>
    <property type="evidence" value="ECO:0007669"/>
    <property type="project" value="UniProtKB-EC"/>
</dbReference>
<keyword evidence="1" id="KW-0012">Acyltransferase</keyword>
<dbReference type="InterPro" id="IPR043137">
    <property type="entry name" value="GGT_ssub_C"/>
</dbReference>
<dbReference type="AlphaFoldDB" id="A9WEJ5"/>
<dbReference type="STRING" id="324602.Caur_2045"/>
<organism evidence="1 2">
    <name type="scientific">Chloroflexus aurantiacus (strain ATCC 29366 / DSM 635 / J-10-fl)</name>
    <dbReference type="NCBI Taxonomy" id="324602"/>
    <lineage>
        <taxon>Bacteria</taxon>
        <taxon>Bacillati</taxon>
        <taxon>Chloroflexota</taxon>
        <taxon>Chloroflexia</taxon>
        <taxon>Chloroflexales</taxon>
        <taxon>Chloroflexineae</taxon>
        <taxon>Chloroflexaceae</taxon>
        <taxon>Chloroflexus</taxon>
    </lineage>
</organism>
<dbReference type="FunCoup" id="A9WEJ5">
    <property type="interactions" value="294"/>
</dbReference>
<evidence type="ECO:0000313" key="2">
    <source>
        <dbReference type="Proteomes" id="UP000002008"/>
    </source>
</evidence>
<evidence type="ECO:0000313" key="1">
    <source>
        <dbReference type="EMBL" id="ABY35257.1"/>
    </source>
</evidence>
<proteinExistence type="predicted"/>
<dbReference type="EC" id="2.3.2.2" evidence="1"/>
<keyword evidence="1" id="KW-0808">Transferase</keyword>
<dbReference type="InterPro" id="IPR043138">
    <property type="entry name" value="GGT_lsub"/>
</dbReference>
<dbReference type="MEROPS" id="T03.025"/>
<dbReference type="InterPro" id="IPR029055">
    <property type="entry name" value="Ntn_hydrolases_N"/>
</dbReference>
<dbReference type="EnsemblBacteria" id="ABY35257">
    <property type="protein sequence ID" value="ABY35257"/>
    <property type="gene ID" value="Caur_2045"/>
</dbReference>
<dbReference type="KEGG" id="cau:Caur_2045"/>
<dbReference type="Gene3D" id="1.10.246.130">
    <property type="match status" value="1"/>
</dbReference>
<dbReference type="PRINTS" id="PR01210">
    <property type="entry name" value="GGTRANSPTASE"/>
</dbReference>
<name>A9WEJ5_CHLAA</name>
<keyword evidence="2" id="KW-1185">Reference proteome</keyword>
<dbReference type="SMR" id="A9WEJ5"/>
<gene>
    <name evidence="1" type="ordered locus">Caur_2045</name>
</gene>
<dbReference type="EMBL" id="CP000909">
    <property type="protein sequence ID" value="ABY35257.1"/>
    <property type="molecule type" value="Genomic_DNA"/>
</dbReference>
<dbReference type="PANTHER" id="PTHR43881:SF1">
    <property type="entry name" value="GAMMA-GLUTAMYLTRANSPEPTIDASE (AFU_ORTHOLOGUE AFUA_4G13580)"/>
    <property type="match status" value="1"/>
</dbReference>
<dbReference type="Proteomes" id="UP000002008">
    <property type="component" value="Chromosome"/>
</dbReference>
<dbReference type="Pfam" id="PF01019">
    <property type="entry name" value="G_glu_transpept"/>
    <property type="match status" value="1"/>
</dbReference>
<dbReference type="InterPro" id="IPR052896">
    <property type="entry name" value="GGT-like_enzyme"/>
</dbReference>
<protein>
    <submittedName>
        <fullName evidence="1">Gamma-glutamyltransferase</fullName>
        <ecNumber evidence="1">2.3.2.2</ecNumber>
    </submittedName>
</protein>
<reference evidence="2" key="1">
    <citation type="journal article" date="2011" name="BMC Genomics">
        <title>Complete genome sequence of the filamentous anoxygenic phototrophic bacterium Chloroflexus aurantiacus.</title>
        <authorList>
            <person name="Tang K.H."/>
            <person name="Barry K."/>
            <person name="Chertkov O."/>
            <person name="Dalin E."/>
            <person name="Han C.S."/>
            <person name="Hauser L.J."/>
            <person name="Honchak B.M."/>
            <person name="Karbach L.E."/>
            <person name="Land M.L."/>
            <person name="Lapidus A."/>
            <person name="Larimer F.W."/>
            <person name="Mikhailova N."/>
            <person name="Pitluck S."/>
            <person name="Pierson B.K."/>
            <person name="Blankenship R.E."/>
        </authorList>
    </citation>
    <scope>NUCLEOTIDE SEQUENCE [LARGE SCALE GENOMIC DNA]</scope>
    <source>
        <strain evidence="2">ATCC 29366 / DSM 635 / J-10-fl</strain>
    </source>
</reference>